<dbReference type="OrthoDB" id="645489at2759"/>
<organism evidence="4 5">
    <name type="scientific">Microthlaspi erraticum</name>
    <dbReference type="NCBI Taxonomy" id="1685480"/>
    <lineage>
        <taxon>Eukaryota</taxon>
        <taxon>Viridiplantae</taxon>
        <taxon>Streptophyta</taxon>
        <taxon>Embryophyta</taxon>
        <taxon>Tracheophyta</taxon>
        <taxon>Spermatophyta</taxon>
        <taxon>Magnoliopsida</taxon>
        <taxon>eudicotyledons</taxon>
        <taxon>Gunneridae</taxon>
        <taxon>Pentapetalae</taxon>
        <taxon>rosids</taxon>
        <taxon>malvids</taxon>
        <taxon>Brassicales</taxon>
        <taxon>Brassicaceae</taxon>
        <taxon>Coluteocarpeae</taxon>
        <taxon>Microthlaspi</taxon>
    </lineage>
</organism>
<feature type="repeat" description="WD" evidence="1">
    <location>
        <begin position="93"/>
        <end position="125"/>
    </location>
</feature>
<gene>
    <name evidence="4" type="ORF">MERR_LOCUS3388</name>
</gene>
<dbReference type="PROSITE" id="PS50294">
    <property type="entry name" value="WD_REPEATS_REGION"/>
    <property type="match status" value="1"/>
</dbReference>
<dbReference type="InterPro" id="IPR036322">
    <property type="entry name" value="WD40_repeat_dom_sf"/>
</dbReference>
<dbReference type="Proteomes" id="UP000467841">
    <property type="component" value="Unassembled WGS sequence"/>
</dbReference>
<protein>
    <recommendedName>
        <fullName evidence="3">DUF659 domain-containing protein</fullName>
    </recommendedName>
</protein>
<feature type="domain" description="DUF659" evidence="3">
    <location>
        <begin position="413"/>
        <end position="565"/>
    </location>
</feature>
<feature type="compositionally biased region" description="Basic and acidic residues" evidence="2">
    <location>
        <begin position="357"/>
        <end position="368"/>
    </location>
</feature>
<proteinExistence type="predicted"/>
<dbReference type="PANTHER" id="PTHR32166">
    <property type="entry name" value="OSJNBA0013A04.12 PROTEIN"/>
    <property type="match status" value="1"/>
</dbReference>
<evidence type="ECO:0000313" key="5">
    <source>
        <dbReference type="Proteomes" id="UP000467841"/>
    </source>
</evidence>
<dbReference type="InterPro" id="IPR007021">
    <property type="entry name" value="DUF659"/>
</dbReference>
<evidence type="ECO:0000259" key="3">
    <source>
        <dbReference type="Pfam" id="PF04937"/>
    </source>
</evidence>
<accession>A0A6D2HKA4</accession>
<dbReference type="PROSITE" id="PS50082">
    <property type="entry name" value="WD_REPEATS_2"/>
    <property type="match status" value="1"/>
</dbReference>
<dbReference type="Pfam" id="PF04937">
    <property type="entry name" value="DUF659"/>
    <property type="match status" value="1"/>
</dbReference>
<reference evidence="4" key="1">
    <citation type="submission" date="2020-01" db="EMBL/GenBank/DDBJ databases">
        <authorList>
            <person name="Mishra B."/>
        </authorList>
    </citation>
    <scope>NUCLEOTIDE SEQUENCE [LARGE SCALE GENOMIC DNA]</scope>
</reference>
<sequence length="908" mass="101618">MPVKIVAVDFETNSLQDRLAIVGANMVTCWYPNGDGLIKESDCFVHDNGEENFYAVGWAKSTGPQAQSVIVAGGLLGDIQVIYANDLSLVKTLPGHSLPVNDIVSHPKYPSYILSASTDRTIRMWCVAKGVCLQMLANDMDEQMFWSLAEPNHPNRVIGSGEKKQITSWYTEAFAGKNQSSYGSKDYKFGTDRPRQYYQIGRTNDPPRTSSYNRPAYVDCSRYIDETCVLSLERDVGITLWKSTTYDKTDEKTVLGFLDIPDYGTSKAMMGNGSKIIAIGNKLGKVYVLDFTKLQEPKLLALLSDDSSYAITHTTITADGGYIASINEEDGIASIWISKEEQQKEKEKEQATGPTQKTDRRELAKDPEREKMVNMAIGRFLSEIGADFDAASSVHFKTWVDEAVSGKFGLPLPAYEGLRCLLLKSCVGEMEKYIEECRLMWKKKGCSLLVQESNSDQGRKFLNFLVYCPRNSVFLKSVAASPMFLASEDKLLELLKTVVEEVGVANVVQVVTKWEDHYVSAGARLMKEYPSLYWVPCASHCIDKMLGEIGEIGWISEIIKSAQAVTKFIYNHSGVLNLMRKLTLGTDIVKPDCSSSTTSFVTIARMVELKPKLQDMVKDEFWNEVGGSSSSSAAESINSESFWEKLTMANQITGPLLNVLRVVDSARKPAMGLVHAALYRAKVAFKKHRASDYTNYWKIIDKWWYQGVPLYAVGFYLNPNFSRKLDKISDAVKKLESDYEENNEAKDKDAVQKIGSSFLAEWASIHGFSCGKLSPFAIRLLSQTCSSLIGSVRIPTLYESKNSIERRRLSYIVFVQYNMRLKSLGRRSGDGYVDPLSHSNMGVLEDWISDWELDGDGISDWMSGSDWKSLDSIEITEELKVIDETDLDSGEGFYDEEIFKLSDGSLKA</sequence>
<dbReference type="PANTHER" id="PTHR32166:SF120">
    <property type="entry name" value="HAT TRANSPOSON SUPERFAMILY"/>
    <property type="match status" value="1"/>
</dbReference>
<name>A0A6D2HKA4_9BRAS</name>
<evidence type="ECO:0000256" key="1">
    <source>
        <dbReference type="PROSITE-ProRule" id="PRU00221"/>
    </source>
</evidence>
<keyword evidence="1" id="KW-0853">WD repeat</keyword>
<dbReference type="InterPro" id="IPR015943">
    <property type="entry name" value="WD40/YVTN_repeat-like_dom_sf"/>
</dbReference>
<dbReference type="EMBL" id="CACVBM020000222">
    <property type="protein sequence ID" value="CAA7016153.1"/>
    <property type="molecule type" value="Genomic_DNA"/>
</dbReference>
<dbReference type="Gene3D" id="2.130.10.10">
    <property type="entry name" value="YVTN repeat-like/Quinoprotein amine dehydrogenase"/>
    <property type="match status" value="1"/>
</dbReference>
<dbReference type="Pfam" id="PF00400">
    <property type="entry name" value="WD40"/>
    <property type="match status" value="1"/>
</dbReference>
<comment type="caution">
    <text evidence="4">The sequence shown here is derived from an EMBL/GenBank/DDBJ whole genome shotgun (WGS) entry which is preliminary data.</text>
</comment>
<dbReference type="InterPro" id="IPR001680">
    <property type="entry name" value="WD40_rpt"/>
</dbReference>
<feature type="region of interest" description="Disordered" evidence="2">
    <location>
        <begin position="343"/>
        <end position="368"/>
    </location>
</feature>
<evidence type="ECO:0000313" key="4">
    <source>
        <dbReference type="EMBL" id="CAA7016153.1"/>
    </source>
</evidence>
<dbReference type="SMART" id="SM00320">
    <property type="entry name" value="WD40"/>
    <property type="match status" value="2"/>
</dbReference>
<evidence type="ECO:0000256" key="2">
    <source>
        <dbReference type="SAM" id="MobiDB-lite"/>
    </source>
</evidence>
<dbReference type="AlphaFoldDB" id="A0A6D2HKA4"/>
<dbReference type="InterPro" id="IPR012337">
    <property type="entry name" value="RNaseH-like_sf"/>
</dbReference>
<keyword evidence="5" id="KW-1185">Reference proteome</keyword>
<dbReference type="SUPFAM" id="SSF50978">
    <property type="entry name" value="WD40 repeat-like"/>
    <property type="match status" value="1"/>
</dbReference>
<dbReference type="SUPFAM" id="SSF53098">
    <property type="entry name" value="Ribonuclease H-like"/>
    <property type="match status" value="1"/>
</dbReference>